<keyword evidence="6" id="KW-0822">Tryptophan biosynthesis</keyword>
<name>A0A381V0S2_9ZZZZ</name>
<evidence type="ECO:0000256" key="7">
    <source>
        <dbReference type="ARBA" id="ARBA00023141"/>
    </source>
</evidence>
<dbReference type="Gene3D" id="1.20.970.10">
    <property type="entry name" value="Transferase, Pyrimidine Nucleoside Phosphorylase, Chain C"/>
    <property type="match status" value="1"/>
</dbReference>
<keyword evidence="5" id="KW-0808">Transferase</keyword>
<feature type="non-terminal residue" evidence="10">
    <location>
        <position position="303"/>
    </location>
</feature>
<dbReference type="PANTHER" id="PTHR43285:SF2">
    <property type="entry name" value="ANTHRANILATE PHOSPHORIBOSYLTRANSFERASE"/>
    <property type="match status" value="1"/>
</dbReference>
<dbReference type="Pfam" id="PF02885">
    <property type="entry name" value="Glycos_trans_3N"/>
    <property type="match status" value="1"/>
</dbReference>
<keyword evidence="4" id="KW-0328">Glycosyltransferase</keyword>
<dbReference type="InterPro" id="IPR036320">
    <property type="entry name" value="Glycosyl_Trfase_fam3_N_dom_sf"/>
</dbReference>
<dbReference type="AlphaFoldDB" id="A0A381V0S2"/>
<evidence type="ECO:0000256" key="4">
    <source>
        <dbReference type="ARBA" id="ARBA00022676"/>
    </source>
</evidence>
<keyword evidence="3" id="KW-0028">Amino-acid biosynthesis</keyword>
<evidence type="ECO:0000256" key="6">
    <source>
        <dbReference type="ARBA" id="ARBA00022822"/>
    </source>
</evidence>
<dbReference type="EMBL" id="UINC01007526">
    <property type="protein sequence ID" value="SVA33814.1"/>
    <property type="molecule type" value="Genomic_DNA"/>
</dbReference>
<evidence type="ECO:0000313" key="10">
    <source>
        <dbReference type="EMBL" id="SVA33814.1"/>
    </source>
</evidence>
<feature type="non-terminal residue" evidence="10">
    <location>
        <position position="1"/>
    </location>
</feature>
<dbReference type="GO" id="GO:0005829">
    <property type="term" value="C:cytosol"/>
    <property type="evidence" value="ECO:0007669"/>
    <property type="project" value="TreeGrafter"/>
</dbReference>
<dbReference type="Pfam" id="PF00591">
    <property type="entry name" value="Glycos_transf_3"/>
    <property type="match status" value="1"/>
</dbReference>
<sequence length="303" mass="33126">MNGEISEVEAAGILIGLKTKSESKDEILGAAKSMREKSLKISSPENTIDTCGTGGDMSGTLNISTSAAIVAASAGAKVAKHGNRSISSRSGSADMLEKIGYKISADQSYLENSLSKNNFCFLFAQYHHSAMKHVINVRKQLGTRTIFNLLGPLTNPANTKKQLLGVFDSKWVKIHCEVLKDLGSNHALVVHGEDGLDEISLSAHTKIAELKDGLITEYVFNPQDYGYTLIKNSDIQGKDPDYNAKTFMQMLEGLNKKFQHIVELNAGAALYLSQQSKSFKEGFKLARHVIETNITKQFVKKII</sequence>
<dbReference type="InterPro" id="IPR035902">
    <property type="entry name" value="Nuc_phospho_transferase"/>
</dbReference>
<dbReference type="PANTHER" id="PTHR43285">
    <property type="entry name" value="ANTHRANILATE PHOSPHORIBOSYLTRANSFERASE"/>
    <property type="match status" value="1"/>
</dbReference>
<dbReference type="NCBIfam" id="TIGR01245">
    <property type="entry name" value="trpD"/>
    <property type="match status" value="1"/>
</dbReference>
<dbReference type="HAMAP" id="MF_00211">
    <property type="entry name" value="TrpD"/>
    <property type="match status" value="1"/>
</dbReference>
<dbReference type="EC" id="2.4.2.18" evidence="2"/>
<evidence type="ECO:0000259" key="9">
    <source>
        <dbReference type="Pfam" id="PF02885"/>
    </source>
</evidence>
<evidence type="ECO:0000259" key="8">
    <source>
        <dbReference type="Pfam" id="PF00591"/>
    </source>
</evidence>
<dbReference type="GO" id="GO:0004048">
    <property type="term" value="F:anthranilate phosphoribosyltransferase activity"/>
    <property type="evidence" value="ECO:0007669"/>
    <property type="project" value="UniProtKB-EC"/>
</dbReference>
<evidence type="ECO:0000256" key="1">
    <source>
        <dbReference type="ARBA" id="ARBA00004907"/>
    </source>
</evidence>
<dbReference type="InterPro" id="IPR000312">
    <property type="entry name" value="Glycosyl_Trfase_fam3"/>
</dbReference>
<evidence type="ECO:0000256" key="3">
    <source>
        <dbReference type="ARBA" id="ARBA00022605"/>
    </source>
</evidence>
<evidence type="ECO:0000256" key="5">
    <source>
        <dbReference type="ARBA" id="ARBA00022679"/>
    </source>
</evidence>
<dbReference type="GO" id="GO:0000162">
    <property type="term" value="P:L-tryptophan biosynthetic process"/>
    <property type="evidence" value="ECO:0007669"/>
    <property type="project" value="UniProtKB-KW"/>
</dbReference>
<evidence type="ECO:0000256" key="2">
    <source>
        <dbReference type="ARBA" id="ARBA00011948"/>
    </source>
</evidence>
<organism evidence="10">
    <name type="scientific">marine metagenome</name>
    <dbReference type="NCBI Taxonomy" id="408172"/>
    <lineage>
        <taxon>unclassified sequences</taxon>
        <taxon>metagenomes</taxon>
        <taxon>ecological metagenomes</taxon>
    </lineage>
</organism>
<feature type="domain" description="Glycosyl transferase family 3" evidence="8">
    <location>
        <begin position="46"/>
        <end position="292"/>
    </location>
</feature>
<gene>
    <name evidence="10" type="ORF">METZ01_LOCUS86668</name>
</gene>
<protein>
    <recommendedName>
        <fullName evidence="2">anthranilate phosphoribosyltransferase</fullName>
        <ecNumber evidence="2">2.4.2.18</ecNumber>
    </recommendedName>
</protein>
<dbReference type="InterPro" id="IPR017459">
    <property type="entry name" value="Glycosyl_Trfase_fam3_N_dom"/>
</dbReference>
<comment type="pathway">
    <text evidence="1">Amino-acid biosynthesis; L-tryptophan biosynthesis; L-tryptophan from chorismate: step 2/5.</text>
</comment>
<feature type="domain" description="Glycosyl transferase family 3 N-terminal" evidence="9">
    <location>
        <begin position="1"/>
        <end position="37"/>
    </location>
</feature>
<reference evidence="10" key="1">
    <citation type="submission" date="2018-05" db="EMBL/GenBank/DDBJ databases">
        <authorList>
            <person name="Lanie J.A."/>
            <person name="Ng W.-L."/>
            <person name="Kazmierczak K.M."/>
            <person name="Andrzejewski T.M."/>
            <person name="Davidsen T.M."/>
            <person name="Wayne K.J."/>
            <person name="Tettelin H."/>
            <person name="Glass J.I."/>
            <person name="Rusch D."/>
            <person name="Podicherti R."/>
            <person name="Tsui H.-C.T."/>
            <person name="Winkler M.E."/>
        </authorList>
    </citation>
    <scope>NUCLEOTIDE SEQUENCE</scope>
</reference>
<dbReference type="FunFam" id="3.40.1030.10:FF:000002">
    <property type="entry name" value="Anthranilate phosphoribosyltransferase"/>
    <property type="match status" value="1"/>
</dbReference>
<dbReference type="Gene3D" id="3.40.1030.10">
    <property type="entry name" value="Nucleoside phosphorylase/phosphoribosyltransferase catalytic domain"/>
    <property type="match status" value="1"/>
</dbReference>
<proteinExistence type="inferred from homology"/>
<accession>A0A381V0S2</accession>
<dbReference type="SUPFAM" id="SSF52418">
    <property type="entry name" value="Nucleoside phosphorylase/phosphoribosyltransferase catalytic domain"/>
    <property type="match status" value="1"/>
</dbReference>
<dbReference type="SUPFAM" id="SSF47648">
    <property type="entry name" value="Nucleoside phosphorylase/phosphoribosyltransferase N-terminal domain"/>
    <property type="match status" value="1"/>
</dbReference>
<keyword evidence="7" id="KW-0057">Aromatic amino acid biosynthesis</keyword>
<dbReference type="InterPro" id="IPR005940">
    <property type="entry name" value="Anthranilate_Pribosyl_Tfrase"/>
</dbReference>